<dbReference type="EMBL" id="JAPZBT010000002">
    <property type="protein sequence ID" value="KAJ5371632.1"/>
    <property type="molecule type" value="Genomic_DNA"/>
</dbReference>
<reference evidence="1" key="2">
    <citation type="journal article" date="2023" name="IMA Fungus">
        <title>Comparative genomic study of the Penicillium genus elucidates a diverse pangenome and 15 lateral gene transfer events.</title>
        <authorList>
            <person name="Petersen C."/>
            <person name="Sorensen T."/>
            <person name="Nielsen M.R."/>
            <person name="Sondergaard T.E."/>
            <person name="Sorensen J.L."/>
            <person name="Fitzpatrick D.A."/>
            <person name="Frisvad J.C."/>
            <person name="Nielsen K.L."/>
        </authorList>
    </citation>
    <scope>NUCLEOTIDE SEQUENCE</scope>
    <source>
        <strain evidence="1">IBT 3081</strain>
    </source>
</reference>
<evidence type="ECO:0000313" key="2">
    <source>
        <dbReference type="Proteomes" id="UP001147752"/>
    </source>
</evidence>
<evidence type="ECO:0000313" key="1">
    <source>
        <dbReference type="EMBL" id="KAJ5371632.1"/>
    </source>
</evidence>
<name>A0A9W9S412_9EURO</name>
<accession>A0A9W9S412</accession>
<gene>
    <name evidence="1" type="ORF">N7517_003638</name>
</gene>
<dbReference type="GeneID" id="81460551"/>
<dbReference type="Proteomes" id="UP001147752">
    <property type="component" value="Unassembled WGS sequence"/>
</dbReference>
<sequence length="60" mass="6754">MPDTDALQPFLTPAERAVVESYGGWTYFLLSFGLTVWEDDDAEKGLKIVEALSREDEDSE</sequence>
<dbReference type="AlphaFoldDB" id="A0A9W9S412"/>
<dbReference type="RefSeq" id="XP_056577618.1">
    <property type="nucleotide sequence ID" value="XM_056721368.1"/>
</dbReference>
<protein>
    <submittedName>
        <fullName evidence="1">Uncharacterized protein</fullName>
    </submittedName>
</protein>
<organism evidence="1 2">
    <name type="scientific">Penicillium concentricum</name>
    <dbReference type="NCBI Taxonomy" id="293559"/>
    <lineage>
        <taxon>Eukaryota</taxon>
        <taxon>Fungi</taxon>
        <taxon>Dikarya</taxon>
        <taxon>Ascomycota</taxon>
        <taxon>Pezizomycotina</taxon>
        <taxon>Eurotiomycetes</taxon>
        <taxon>Eurotiomycetidae</taxon>
        <taxon>Eurotiales</taxon>
        <taxon>Aspergillaceae</taxon>
        <taxon>Penicillium</taxon>
    </lineage>
</organism>
<reference evidence="1" key="1">
    <citation type="submission" date="2022-12" db="EMBL/GenBank/DDBJ databases">
        <authorList>
            <person name="Petersen C."/>
        </authorList>
    </citation>
    <scope>NUCLEOTIDE SEQUENCE</scope>
    <source>
        <strain evidence="1">IBT 3081</strain>
    </source>
</reference>
<keyword evidence="2" id="KW-1185">Reference proteome</keyword>
<comment type="caution">
    <text evidence="1">The sequence shown here is derived from an EMBL/GenBank/DDBJ whole genome shotgun (WGS) entry which is preliminary data.</text>
</comment>
<dbReference type="OrthoDB" id="4232400at2759"/>
<proteinExistence type="predicted"/>